<keyword evidence="1" id="KW-0175">Coiled coil</keyword>
<dbReference type="AlphaFoldDB" id="A0A4U8UT88"/>
<feature type="coiled-coil region" evidence="1">
    <location>
        <begin position="295"/>
        <end position="350"/>
    </location>
</feature>
<sequence>MEGKHGEIRKMVSNVLGDGLISQLVVNPMSLASQFGIDLDQFGINKTLTDQVLGNPIAAENKDKLAPDTLSGGEQGEKIWGSEQINKKAKGNEVAAPEEEPLYVNGKLIINEQAFHESLDGEMRIRPNRPSFVQDKGHETTPTTTSTTTVSTTTKSSQKKMAERVLNALEKSLFSSEYTSTPSPSTAVPAVLPAPVLYGSDQVVTEPEYKWDTVDPRRLGEVSNLLRRAPPRPSLVAPLSSFGGFTQEAELSAMNPDSVFSYFKNRDLSSLAPEEVHSLQSYLQTYEQNLQTKELLTKRQKLQQLQNRLNDHKRKMEEQKSREEQLRLQELELEQQRRKVEEQLKKQLDKWHNSFNPNSEVQSPLADFSSDIVVKTSIEEAMPPSVAIPNEPMPSTIKSSGRSVSGLQNQLRYSPEIRRKPRKHPAFNESEFSSNCECIEIDLKRMKGVWMQSLATEGVLNMQYNGLGEVFGAEEPIRLNCSSIELGKPQQSDAAQDAHITWTFRTENSRKLFRLSGSVLTVDHRTVRVQFNDYNGGKIHFPVCALKTSYKSSGPYEYVVLVEANTCKSASLLVRDPETFFDKDNSELIRFLQHKVRENDLEEMDVVPFEGMCEE</sequence>
<dbReference type="EMBL" id="AZBU02000001">
    <property type="protein sequence ID" value="TMS36451.1"/>
    <property type="molecule type" value="Genomic_DNA"/>
</dbReference>
<name>A0A4U8UT88_STECR</name>
<reference evidence="3 4" key="2">
    <citation type="journal article" date="2019" name="G3 (Bethesda)">
        <title>Hybrid Assembly of the Genome of the Entomopathogenic Nematode Steinernema carpocapsae Identifies the X-Chromosome.</title>
        <authorList>
            <person name="Serra L."/>
            <person name="Macchietto M."/>
            <person name="Macias-Munoz A."/>
            <person name="McGill C.J."/>
            <person name="Rodriguez I.M."/>
            <person name="Rodriguez B."/>
            <person name="Murad R."/>
            <person name="Mortazavi A."/>
        </authorList>
    </citation>
    <scope>NUCLEOTIDE SEQUENCE [LARGE SCALE GENOMIC DNA]</scope>
    <source>
        <strain evidence="3 4">ALL</strain>
    </source>
</reference>
<proteinExistence type="predicted"/>
<organism evidence="3 4">
    <name type="scientific">Steinernema carpocapsae</name>
    <name type="common">Entomopathogenic nematode</name>
    <dbReference type="NCBI Taxonomy" id="34508"/>
    <lineage>
        <taxon>Eukaryota</taxon>
        <taxon>Metazoa</taxon>
        <taxon>Ecdysozoa</taxon>
        <taxon>Nematoda</taxon>
        <taxon>Chromadorea</taxon>
        <taxon>Rhabditida</taxon>
        <taxon>Tylenchina</taxon>
        <taxon>Panagrolaimomorpha</taxon>
        <taxon>Strongyloidoidea</taxon>
        <taxon>Steinernematidae</taxon>
        <taxon>Steinernema</taxon>
    </lineage>
</organism>
<feature type="region of interest" description="Disordered" evidence="2">
    <location>
        <begin position="397"/>
        <end position="416"/>
    </location>
</feature>
<evidence type="ECO:0000313" key="3">
    <source>
        <dbReference type="EMBL" id="TMS36451.1"/>
    </source>
</evidence>
<dbReference type="OrthoDB" id="5811183at2759"/>
<accession>A0A4U8UT88</accession>
<keyword evidence="4" id="KW-1185">Reference proteome</keyword>
<gene>
    <name evidence="3" type="ORF">L596_003609</name>
</gene>
<protein>
    <submittedName>
        <fullName evidence="3">Uncharacterized protein</fullName>
    </submittedName>
</protein>
<evidence type="ECO:0000313" key="4">
    <source>
        <dbReference type="Proteomes" id="UP000298663"/>
    </source>
</evidence>
<feature type="region of interest" description="Disordered" evidence="2">
    <location>
        <begin position="131"/>
        <end position="159"/>
    </location>
</feature>
<feature type="compositionally biased region" description="Low complexity" evidence="2">
    <location>
        <begin position="140"/>
        <end position="156"/>
    </location>
</feature>
<evidence type="ECO:0000256" key="1">
    <source>
        <dbReference type="SAM" id="Coils"/>
    </source>
</evidence>
<dbReference type="Proteomes" id="UP000298663">
    <property type="component" value="Unassembled WGS sequence"/>
</dbReference>
<feature type="compositionally biased region" description="Polar residues" evidence="2">
    <location>
        <begin position="397"/>
        <end position="412"/>
    </location>
</feature>
<reference evidence="3 4" key="1">
    <citation type="journal article" date="2015" name="Genome Biol.">
        <title>Comparative genomics of Steinernema reveals deeply conserved gene regulatory networks.</title>
        <authorList>
            <person name="Dillman A.R."/>
            <person name="Macchietto M."/>
            <person name="Porter C.F."/>
            <person name="Rogers A."/>
            <person name="Williams B."/>
            <person name="Antoshechkin I."/>
            <person name="Lee M.M."/>
            <person name="Goodwin Z."/>
            <person name="Lu X."/>
            <person name="Lewis E.E."/>
            <person name="Goodrich-Blair H."/>
            <person name="Stock S.P."/>
            <person name="Adams B.J."/>
            <person name="Sternberg P.W."/>
            <person name="Mortazavi A."/>
        </authorList>
    </citation>
    <scope>NUCLEOTIDE SEQUENCE [LARGE SCALE GENOMIC DNA]</scope>
    <source>
        <strain evidence="3 4">ALL</strain>
    </source>
</reference>
<comment type="caution">
    <text evidence="3">The sequence shown here is derived from an EMBL/GenBank/DDBJ whole genome shotgun (WGS) entry which is preliminary data.</text>
</comment>
<evidence type="ECO:0000256" key="2">
    <source>
        <dbReference type="SAM" id="MobiDB-lite"/>
    </source>
</evidence>